<keyword evidence="3" id="KW-1185">Reference proteome</keyword>
<proteinExistence type="predicted"/>
<dbReference type="Gene3D" id="3.30.70.100">
    <property type="match status" value="1"/>
</dbReference>
<accession>A0A7X3LR50</accession>
<dbReference type="Proteomes" id="UP000433101">
    <property type="component" value="Unassembled WGS sequence"/>
</dbReference>
<dbReference type="RefSeq" id="WP_160773805.1">
    <property type="nucleotide sequence ID" value="NZ_WUMV01000001.1"/>
</dbReference>
<feature type="domain" description="ABM" evidence="1">
    <location>
        <begin position="5"/>
        <end position="61"/>
    </location>
</feature>
<evidence type="ECO:0000259" key="1">
    <source>
        <dbReference type="Pfam" id="PF03992"/>
    </source>
</evidence>
<name>A0A7X3LR50_9HYPH</name>
<dbReference type="InterPro" id="IPR011008">
    <property type="entry name" value="Dimeric_a/b-barrel"/>
</dbReference>
<comment type="caution">
    <text evidence="2">The sequence shown here is derived from an EMBL/GenBank/DDBJ whole genome shotgun (WGS) entry which is preliminary data.</text>
</comment>
<dbReference type="AlphaFoldDB" id="A0A7X3LR50"/>
<dbReference type="InterPro" id="IPR007138">
    <property type="entry name" value="ABM_dom"/>
</dbReference>
<evidence type="ECO:0000313" key="3">
    <source>
        <dbReference type="Proteomes" id="UP000433101"/>
    </source>
</evidence>
<gene>
    <name evidence="2" type="ORF">GR183_01470</name>
</gene>
<dbReference type="Pfam" id="PF03992">
    <property type="entry name" value="ABM"/>
    <property type="match status" value="1"/>
</dbReference>
<reference evidence="2 3" key="1">
    <citation type="submission" date="2019-12" db="EMBL/GenBank/DDBJ databases">
        <authorList>
            <person name="Li M."/>
        </authorList>
    </citation>
    <scope>NUCLEOTIDE SEQUENCE [LARGE SCALE GENOMIC DNA]</scope>
    <source>
        <strain evidence="2 3">GBMRC 2046</strain>
    </source>
</reference>
<sequence>MTAMNIVRAVVKPGCEEEFLKIHRERELDGFEGLRFMRLVKTGEREFMFVGEWESMDALVAARPAMVESLDRVRHMLDDLGGDLGVTDPRSGEVVIERRP</sequence>
<protein>
    <submittedName>
        <fullName evidence="2">DUF718 domain-containing protein</fullName>
    </submittedName>
</protein>
<evidence type="ECO:0000313" key="2">
    <source>
        <dbReference type="EMBL" id="MXN63559.1"/>
    </source>
</evidence>
<dbReference type="EMBL" id="WUMV01000001">
    <property type="protein sequence ID" value="MXN63559.1"/>
    <property type="molecule type" value="Genomic_DNA"/>
</dbReference>
<organism evidence="2 3">
    <name type="scientific">Stappia sediminis</name>
    <dbReference type="NCBI Taxonomy" id="2692190"/>
    <lineage>
        <taxon>Bacteria</taxon>
        <taxon>Pseudomonadati</taxon>
        <taxon>Pseudomonadota</taxon>
        <taxon>Alphaproteobacteria</taxon>
        <taxon>Hyphomicrobiales</taxon>
        <taxon>Stappiaceae</taxon>
        <taxon>Stappia</taxon>
    </lineage>
</organism>
<dbReference type="SUPFAM" id="SSF54909">
    <property type="entry name" value="Dimeric alpha+beta barrel"/>
    <property type="match status" value="1"/>
</dbReference>